<dbReference type="EMBL" id="HBKR01011180">
    <property type="protein sequence ID" value="CAE2296577.1"/>
    <property type="molecule type" value="Transcribed_RNA"/>
</dbReference>
<reference evidence="1" key="1">
    <citation type="submission" date="2021-01" db="EMBL/GenBank/DDBJ databases">
        <authorList>
            <person name="Corre E."/>
            <person name="Pelletier E."/>
            <person name="Niang G."/>
            <person name="Scheremetjew M."/>
            <person name="Finn R."/>
            <person name="Kale V."/>
            <person name="Holt S."/>
            <person name="Cochrane G."/>
            <person name="Meng A."/>
            <person name="Brown T."/>
            <person name="Cohen L."/>
        </authorList>
    </citation>
    <scope>NUCLEOTIDE SEQUENCE</scope>
    <source>
        <strain evidence="1">SoJaBio B1-5/56/2</strain>
    </source>
</reference>
<gene>
    <name evidence="1" type="ORF">NAES01612_LOCUS7446</name>
</gene>
<dbReference type="SUPFAM" id="SSF54637">
    <property type="entry name" value="Thioesterase/thiol ester dehydrase-isomerase"/>
    <property type="match status" value="1"/>
</dbReference>
<organism evidence="1">
    <name type="scientific">Paramoeba aestuarina</name>
    <dbReference type="NCBI Taxonomy" id="180227"/>
    <lineage>
        <taxon>Eukaryota</taxon>
        <taxon>Amoebozoa</taxon>
        <taxon>Discosea</taxon>
        <taxon>Flabellinia</taxon>
        <taxon>Dactylopodida</taxon>
        <taxon>Paramoebidae</taxon>
        <taxon>Paramoeba</taxon>
    </lineage>
</organism>
<dbReference type="PANTHER" id="PTHR12475">
    <property type="match status" value="1"/>
</dbReference>
<dbReference type="InterPro" id="IPR029069">
    <property type="entry name" value="HotDog_dom_sf"/>
</dbReference>
<name>A0A7S4KIZ7_9EUKA</name>
<dbReference type="Pfam" id="PF13279">
    <property type="entry name" value="4HBT_2"/>
    <property type="match status" value="1"/>
</dbReference>
<protein>
    <recommendedName>
        <fullName evidence="2">Thioesterase domain-containing protein</fullName>
    </recommendedName>
</protein>
<dbReference type="InterPro" id="IPR051490">
    <property type="entry name" value="THEM6_lcsJ_thioesterase"/>
</dbReference>
<dbReference type="CDD" id="cd00586">
    <property type="entry name" value="4HBT"/>
    <property type="match status" value="1"/>
</dbReference>
<sequence length="204" mass="22984">MVVRTIYNTLYGLARRKGLFGLNPPEHLQNKAAQIEGFTTAHKWEAQVGLTDLDVNVHMNNSSFFYCCELARWEWCGSSGLAGVALKKGFTFLVAGQAIRYRQSLLPFQRYVIESKVVAADDRFLFVEQIMKKVKSPTVFASVTVRATIRSKNGVVAPFQLLDELGLVQEGQTKEDFFVTPEEHPACAAFVGWDNQIKQHEPKK</sequence>
<proteinExistence type="predicted"/>
<evidence type="ECO:0000313" key="1">
    <source>
        <dbReference type="EMBL" id="CAE2296577.1"/>
    </source>
</evidence>
<dbReference type="PANTHER" id="PTHR12475:SF4">
    <property type="entry name" value="PROTEIN THEM6"/>
    <property type="match status" value="1"/>
</dbReference>
<accession>A0A7S4KIZ7</accession>
<dbReference type="Gene3D" id="3.10.129.10">
    <property type="entry name" value="Hotdog Thioesterase"/>
    <property type="match status" value="1"/>
</dbReference>
<evidence type="ECO:0008006" key="2">
    <source>
        <dbReference type="Google" id="ProtNLM"/>
    </source>
</evidence>
<dbReference type="AlphaFoldDB" id="A0A7S4KIZ7"/>